<dbReference type="InterPro" id="IPR006461">
    <property type="entry name" value="PLAC_motif_containing"/>
</dbReference>
<feature type="region of interest" description="Disordered" evidence="2">
    <location>
        <begin position="1"/>
        <end position="29"/>
    </location>
</feature>
<protein>
    <submittedName>
        <fullName evidence="3">Uncharacterized protein</fullName>
    </submittedName>
</protein>
<dbReference type="NCBIfam" id="TIGR01571">
    <property type="entry name" value="A_thal_Cys_rich"/>
    <property type="match status" value="1"/>
</dbReference>
<name>A0A8B6EZI4_MYTGA</name>
<dbReference type="PANTHER" id="PTHR15907">
    <property type="entry name" value="DUF614 FAMILY PROTEIN-RELATED"/>
    <property type="match status" value="1"/>
</dbReference>
<evidence type="ECO:0000313" key="3">
    <source>
        <dbReference type="EMBL" id="VDI42268.1"/>
    </source>
</evidence>
<comment type="similarity">
    <text evidence="1">Belongs to the cornifelin family.</text>
</comment>
<evidence type="ECO:0000256" key="2">
    <source>
        <dbReference type="SAM" id="MobiDB-lite"/>
    </source>
</evidence>
<accession>A0A8B6EZI4</accession>
<comment type="caution">
    <text evidence="3">The sequence shown here is derived from an EMBL/GenBank/DDBJ whole genome shotgun (WGS) entry which is preliminary data.</text>
</comment>
<organism evidence="3 4">
    <name type="scientific">Mytilus galloprovincialis</name>
    <name type="common">Mediterranean mussel</name>
    <dbReference type="NCBI Taxonomy" id="29158"/>
    <lineage>
        <taxon>Eukaryota</taxon>
        <taxon>Metazoa</taxon>
        <taxon>Spiralia</taxon>
        <taxon>Lophotrochozoa</taxon>
        <taxon>Mollusca</taxon>
        <taxon>Bivalvia</taxon>
        <taxon>Autobranchia</taxon>
        <taxon>Pteriomorphia</taxon>
        <taxon>Mytilida</taxon>
        <taxon>Mytiloidea</taxon>
        <taxon>Mytilidae</taxon>
        <taxon>Mytilinae</taxon>
        <taxon>Mytilus</taxon>
    </lineage>
</organism>
<feature type="compositionally biased region" description="Polar residues" evidence="2">
    <location>
        <begin position="1"/>
        <end position="17"/>
    </location>
</feature>
<evidence type="ECO:0000313" key="4">
    <source>
        <dbReference type="Proteomes" id="UP000596742"/>
    </source>
</evidence>
<dbReference type="Proteomes" id="UP000596742">
    <property type="component" value="Unassembled WGS sequence"/>
</dbReference>
<dbReference type="AlphaFoldDB" id="A0A8B6EZI4"/>
<gene>
    <name evidence="3" type="ORF">MGAL_10B018629</name>
</gene>
<reference evidence="3" key="1">
    <citation type="submission" date="2018-11" db="EMBL/GenBank/DDBJ databases">
        <authorList>
            <person name="Alioto T."/>
            <person name="Alioto T."/>
        </authorList>
    </citation>
    <scope>NUCLEOTIDE SEQUENCE</scope>
</reference>
<sequence length="147" mass="15957">MAQNNQGYGMQPPQQTMGRDPQVHPQHQQQMTTVVVNQPGVMTNPLLVGHVHGTREWTTGLCDCGSDVGNCFYVFCCYCCAISSIAARLGENCCTTCCVPAAEIGIRTRIRTLGAIRGDMCHDCMIIACCTYCAACQESRELNAMGL</sequence>
<proteinExistence type="inferred from homology"/>
<dbReference type="OrthoDB" id="1045822at2759"/>
<dbReference type="EMBL" id="UYJE01005993">
    <property type="protein sequence ID" value="VDI42268.1"/>
    <property type="molecule type" value="Genomic_DNA"/>
</dbReference>
<evidence type="ECO:0000256" key="1">
    <source>
        <dbReference type="ARBA" id="ARBA00009024"/>
    </source>
</evidence>
<keyword evidence="4" id="KW-1185">Reference proteome</keyword>
<dbReference type="Pfam" id="PF04749">
    <property type="entry name" value="PLAC8"/>
    <property type="match status" value="1"/>
</dbReference>